<evidence type="ECO:0000256" key="5">
    <source>
        <dbReference type="ARBA" id="ARBA00022989"/>
    </source>
</evidence>
<dbReference type="GO" id="GO:0055085">
    <property type="term" value="P:transmembrane transport"/>
    <property type="evidence" value="ECO:0007669"/>
    <property type="project" value="InterPro"/>
</dbReference>
<dbReference type="RefSeq" id="WP_152208810.1">
    <property type="nucleotide sequence ID" value="NZ_WBVS01000001.1"/>
</dbReference>
<feature type="transmembrane region" description="Helical" evidence="7">
    <location>
        <begin position="12"/>
        <end position="36"/>
    </location>
</feature>
<dbReference type="SUPFAM" id="SSF161098">
    <property type="entry name" value="MetI-like"/>
    <property type="match status" value="1"/>
</dbReference>
<dbReference type="InterPro" id="IPR000515">
    <property type="entry name" value="MetI-like"/>
</dbReference>
<evidence type="ECO:0000256" key="1">
    <source>
        <dbReference type="ARBA" id="ARBA00004651"/>
    </source>
</evidence>
<proteinExistence type="inferred from homology"/>
<evidence type="ECO:0000256" key="6">
    <source>
        <dbReference type="ARBA" id="ARBA00023136"/>
    </source>
</evidence>
<evidence type="ECO:0000256" key="2">
    <source>
        <dbReference type="ARBA" id="ARBA00022448"/>
    </source>
</evidence>
<dbReference type="AlphaFoldDB" id="A0A6I1GEM9"/>
<evidence type="ECO:0000256" key="4">
    <source>
        <dbReference type="ARBA" id="ARBA00022692"/>
    </source>
</evidence>
<feature type="domain" description="ABC transmembrane type-1" evidence="8">
    <location>
        <begin position="75"/>
        <end position="265"/>
    </location>
</feature>
<dbReference type="Gene3D" id="1.10.3720.10">
    <property type="entry name" value="MetI-like"/>
    <property type="match status" value="1"/>
</dbReference>
<evidence type="ECO:0000313" key="9">
    <source>
        <dbReference type="EMBL" id="KAB7789152.1"/>
    </source>
</evidence>
<keyword evidence="4 7" id="KW-0812">Transmembrane</keyword>
<organism evidence="9 10">
    <name type="scientific">Bifidobacterium cebidarum</name>
    <dbReference type="NCBI Taxonomy" id="2650773"/>
    <lineage>
        <taxon>Bacteria</taxon>
        <taxon>Bacillati</taxon>
        <taxon>Actinomycetota</taxon>
        <taxon>Actinomycetes</taxon>
        <taxon>Bifidobacteriales</taxon>
        <taxon>Bifidobacteriaceae</taxon>
        <taxon>Bifidobacterium</taxon>
    </lineage>
</organism>
<dbReference type="Proteomes" id="UP000468413">
    <property type="component" value="Unassembled WGS sequence"/>
</dbReference>
<evidence type="ECO:0000256" key="3">
    <source>
        <dbReference type="ARBA" id="ARBA00022475"/>
    </source>
</evidence>
<feature type="transmembrane region" description="Helical" evidence="7">
    <location>
        <begin position="106"/>
        <end position="131"/>
    </location>
</feature>
<keyword evidence="6 7" id="KW-0472">Membrane</keyword>
<dbReference type="InterPro" id="IPR035906">
    <property type="entry name" value="MetI-like_sf"/>
</dbReference>
<keyword evidence="2 7" id="KW-0813">Transport</keyword>
<keyword evidence="5 7" id="KW-1133">Transmembrane helix</keyword>
<feature type="transmembrane region" description="Helical" evidence="7">
    <location>
        <begin position="75"/>
        <end position="99"/>
    </location>
</feature>
<comment type="similarity">
    <text evidence="7">Belongs to the binding-protein-dependent transport system permease family.</text>
</comment>
<feature type="transmembrane region" description="Helical" evidence="7">
    <location>
        <begin position="186"/>
        <end position="208"/>
    </location>
</feature>
<accession>A0A6I1GEM9</accession>
<comment type="caution">
    <text evidence="9">The sequence shown here is derived from an EMBL/GenBank/DDBJ whole genome shotgun (WGS) entry which is preliminary data.</text>
</comment>
<gene>
    <name evidence="9" type="ORF">F7D08_0102</name>
</gene>
<dbReference type="PANTHER" id="PTHR43744">
    <property type="entry name" value="ABC TRANSPORTER PERMEASE PROTEIN MG189-RELATED-RELATED"/>
    <property type="match status" value="1"/>
</dbReference>
<dbReference type="CDD" id="cd06261">
    <property type="entry name" value="TM_PBP2"/>
    <property type="match status" value="1"/>
</dbReference>
<dbReference type="GO" id="GO:0005886">
    <property type="term" value="C:plasma membrane"/>
    <property type="evidence" value="ECO:0007669"/>
    <property type="project" value="UniProtKB-SubCell"/>
</dbReference>
<sequence length="280" mass="31307">MNKLKPSTRAKIGVWARTILINAVAIVMALPLYYIIVNSFKTSIDMAKSPFGLPETWSIQNYIDAFANLPIARSFLNSLIVTVVAVFLQLFIGSLAAYGMILRKSWFTAGVGAVLMIAFCIPLQATLIPQYRMEANLHLVNTLWGLIALYLVNSIFCYFLIVGYMRKLPMEVLEAARIDGAGPFKIYYKIVLPMITPILATVVVFQTLSTWNDFLQPNVFLSSTDNRTIILQVFNSMSQFTTNWPAFMTITVIALVPVFVFFIFCQKWIVSGLVAGSVKG</sequence>
<dbReference type="PROSITE" id="PS50928">
    <property type="entry name" value="ABC_TM1"/>
    <property type="match status" value="1"/>
</dbReference>
<comment type="subcellular location">
    <subcellularLocation>
        <location evidence="1 7">Cell membrane</location>
        <topology evidence="1 7">Multi-pass membrane protein</topology>
    </subcellularLocation>
</comment>
<keyword evidence="3" id="KW-1003">Cell membrane</keyword>
<evidence type="ECO:0000256" key="7">
    <source>
        <dbReference type="RuleBase" id="RU363032"/>
    </source>
</evidence>
<keyword evidence="10" id="KW-1185">Reference proteome</keyword>
<name>A0A6I1GEM9_9BIFI</name>
<protein>
    <submittedName>
        <fullName evidence="9">ABC transporter permease</fullName>
    </submittedName>
</protein>
<feature type="transmembrane region" description="Helical" evidence="7">
    <location>
        <begin position="244"/>
        <end position="264"/>
    </location>
</feature>
<dbReference type="Pfam" id="PF00528">
    <property type="entry name" value="BPD_transp_1"/>
    <property type="match status" value="1"/>
</dbReference>
<evidence type="ECO:0000259" key="8">
    <source>
        <dbReference type="PROSITE" id="PS50928"/>
    </source>
</evidence>
<reference evidence="9 10" key="1">
    <citation type="submission" date="2019-09" db="EMBL/GenBank/DDBJ databases">
        <title>Characterization of the phylogenetic diversity of two novel species belonging to the genus Bifidobacterium: Bifidobacterium cebidarum sp. nov. and Bifidobacterium leontopitheci sp. nov.</title>
        <authorList>
            <person name="Lugli G.A."/>
            <person name="Duranti S."/>
            <person name="Milani C."/>
            <person name="Turroni F."/>
            <person name="Ventura M."/>
        </authorList>
    </citation>
    <scope>NUCLEOTIDE SEQUENCE [LARGE SCALE GENOMIC DNA]</scope>
    <source>
        <strain evidence="9 10">LMG 31469</strain>
    </source>
</reference>
<feature type="transmembrane region" description="Helical" evidence="7">
    <location>
        <begin position="143"/>
        <end position="165"/>
    </location>
</feature>
<evidence type="ECO:0000313" key="10">
    <source>
        <dbReference type="Proteomes" id="UP000468413"/>
    </source>
</evidence>
<dbReference type="PANTHER" id="PTHR43744:SF12">
    <property type="entry name" value="ABC TRANSPORTER PERMEASE PROTEIN MG189-RELATED"/>
    <property type="match status" value="1"/>
</dbReference>
<dbReference type="EMBL" id="WBVS01000001">
    <property type="protein sequence ID" value="KAB7789152.1"/>
    <property type="molecule type" value="Genomic_DNA"/>
</dbReference>